<dbReference type="Proteomes" id="UP001283361">
    <property type="component" value="Unassembled WGS sequence"/>
</dbReference>
<protein>
    <submittedName>
        <fullName evidence="1">Uncharacterized protein</fullName>
    </submittedName>
</protein>
<evidence type="ECO:0000313" key="2">
    <source>
        <dbReference type="Proteomes" id="UP001283361"/>
    </source>
</evidence>
<sequence length="94" mass="10262">MEPCYQLSAMLVSQVEHYHGALLLAQREARISGSALPWSLVTSSARCSYLSAMLVSQVAHYHGALLLAQRDARISGSALPWSLVTSPARCSYLR</sequence>
<dbReference type="EMBL" id="JAWDGP010004625">
    <property type="protein sequence ID" value="KAK3762956.1"/>
    <property type="molecule type" value="Genomic_DNA"/>
</dbReference>
<proteinExistence type="predicted"/>
<keyword evidence="2" id="KW-1185">Reference proteome</keyword>
<dbReference type="AlphaFoldDB" id="A0AAE0Z6H4"/>
<name>A0AAE0Z6H4_9GAST</name>
<comment type="caution">
    <text evidence="1">The sequence shown here is derived from an EMBL/GenBank/DDBJ whole genome shotgun (WGS) entry which is preliminary data.</text>
</comment>
<organism evidence="1 2">
    <name type="scientific">Elysia crispata</name>
    <name type="common">lettuce slug</name>
    <dbReference type="NCBI Taxonomy" id="231223"/>
    <lineage>
        <taxon>Eukaryota</taxon>
        <taxon>Metazoa</taxon>
        <taxon>Spiralia</taxon>
        <taxon>Lophotrochozoa</taxon>
        <taxon>Mollusca</taxon>
        <taxon>Gastropoda</taxon>
        <taxon>Heterobranchia</taxon>
        <taxon>Euthyneura</taxon>
        <taxon>Panpulmonata</taxon>
        <taxon>Sacoglossa</taxon>
        <taxon>Placobranchoidea</taxon>
        <taxon>Plakobranchidae</taxon>
        <taxon>Elysia</taxon>
    </lineage>
</organism>
<accession>A0AAE0Z6H4</accession>
<gene>
    <name evidence="1" type="ORF">RRG08_008172</name>
</gene>
<evidence type="ECO:0000313" key="1">
    <source>
        <dbReference type="EMBL" id="KAK3762956.1"/>
    </source>
</evidence>
<reference evidence="1" key="1">
    <citation type="journal article" date="2023" name="G3 (Bethesda)">
        <title>A reference genome for the long-term kleptoplast-retaining sea slug Elysia crispata morphotype clarki.</title>
        <authorList>
            <person name="Eastman K.E."/>
            <person name="Pendleton A.L."/>
            <person name="Shaikh M.A."/>
            <person name="Suttiyut T."/>
            <person name="Ogas R."/>
            <person name="Tomko P."/>
            <person name="Gavelis G."/>
            <person name="Widhalm J.R."/>
            <person name="Wisecaver J.H."/>
        </authorList>
    </citation>
    <scope>NUCLEOTIDE SEQUENCE</scope>
    <source>
        <strain evidence="1">ECLA1</strain>
    </source>
</reference>